<dbReference type="AlphaFoldDB" id="A0A7Y4F113"/>
<name>A0A7Y4F113_VIBAL</name>
<accession>A0A7Y4F113</accession>
<evidence type="ECO:0000313" key="1">
    <source>
        <dbReference type="EMBL" id="NOI12266.1"/>
    </source>
</evidence>
<reference evidence="1 2" key="1">
    <citation type="submission" date="2019-09" db="EMBL/GenBank/DDBJ databases">
        <title>Draft genome sequencing and comparative genomics of hatchery-associated Vibrios.</title>
        <authorList>
            <person name="Kehlet-Delgado H."/>
            <person name="Mueller R.S."/>
        </authorList>
    </citation>
    <scope>NUCLEOTIDE SEQUENCE [LARGE SCALE GENOMIC DNA]</scope>
    <source>
        <strain evidence="1 2">081416A</strain>
    </source>
</reference>
<dbReference type="Proteomes" id="UP000532247">
    <property type="component" value="Unassembled WGS sequence"/>
</dbReference>
<proteinExistence type="predicted"/>
<evidence type="ECO:0000313" key="2">
    <source>
        <dbReference type="Proteomes" id="UP000532247"/>
    </source>
</evidence>
<organism evidence="1 2">
    <name type="scientific">Vibrio alginolyticus</name>
    <dbReference type="NCBI Taxonomy" id="663"/>
    <lineage>
        <taxon>Bacteria</taxon>
        <taxon>Pseudomonadati</taxon>
        <taxon>Pseudomonadota</taxon>
        <taxon>Gammaproteobacteria</taxon>
        <taxon>Vibrionales</taxon>
        <taxon>Vibrionaceae</taxon>
        <taxon>Vibrio</taxon>
    </lineage>
</organism>
<protein>
    <submittedName>
        <fullName evidence="1">DUF3265 domain-containing protein</fullName>
    </submittedName>
</protein>
<dbReference type="EMBL" id="VTYF01000050">
    <property type="protein sequence ID" value="NOI12266.1"/>
    <property type="molecule type" value="Genomic_DNA"/>
</dbReference>
<gene>
    <name evidence="1" type="ORF">F0254_26175</name>
</gene>
<comment type="caution">
    <text evidence="1">The sequence shown here is derived from an EMBL/GenBank/DDBJ whole genome shotgun (WGS) entry which is preliminary data.</text>
</comment>
<sequence length="44" mass="5173">MAFWVWVEFSVYGGQIKCRSRVLHTLIGRYALAEMEIINHGRFS</sequence>